<protein>
    <recommendedName>
        <fullName evidence="3">ParB/Sulfiredoxin domain-containing protein</fullName>
    </recommendedName>
</protein>
<organism evidence="1 2">
    <name type="scientific">Halobacillus amylolyticus</name>
    <dbReference type="NCBI Taxonomy" id="2932259"/>
    <lineage>
        <taxon>Bacteria</taxon>
        <taxon>Bacillati</taxon>
        <taxon>Bacillota</taxon>
        <taxon>Bacilli</taxon>
        <taxon>Bacillales</taxon>
        <taxon>Bacillaceae</taxon>
        <taxon>Halobacillus</taxon>
    </lineage>
</organism>
<keyword evidence="2" id="KW-1185">Reference proteome</keyword>
<name>A0ABY4HJK9_9BACI</name>
<evidence type="ECO:0000313" key="2">
    <source>
        <dbReference type="Proteomes" id="UP000830326"/>
    </source>
</evidence>
<dbReference type="RefSeq" id="WP_245036201.1">
    <property type="nucleotide sequence ID" value="NZ_CP095076.1"/>
</dbReference>
<keyword evidence="1" id="KW-0614">Plasmid</keyword>
<reference evidence="1" key="1">
    <citation type="submission" date="2022-04" db="EMBL/GenBank/DDBJ databases">
        <title>Halobacillus sp. isolated from saltern.</title>
        <authorList>
            <person name="Won M."/>
            <person name="Lee C.-M."/>
            <person name="Woen H.-Y."/>
            <person name="Kwon S.-W."/>
        </authorList>
    </citation>
    <scope>NUCLEOTIDE SEQUENCE</scope>
    <source>
        <strain evidence="1">SSHM10-5</strain>
        <plasmid evidence="1">unnamed1</plasmid>
    </source>
</reference>
<evidence type="ECO:0008006" key="3">
    <source>
        <dbReference type="Google" id="ProtNLM"/>
    </source>
</evidence>
<accession>A0ABY4HJK9</accession>
<dbReference type="EMBL" id="CP095076">
    <property type="protein sequence ID" value="UOR14100.1"/>
    <property type="molecule type" value="Genomic_DNA"/>
</dbReference>
<proteinExistence type="predicted"/>
<gene>
    <name evidence="1" type="ORF">MUO15_21330</name>
</gene>
<sequence>MSILGYEVKSVNPTENNFSYRLGQYDCYALRKGVCSLYLSEEEAQKVKEKEGHCIGESNVMFCRDLAKSLLNKDYFNTPRFQEEVMSIKMHIRSCGHYTFTDGQHRTCIAKHLNISSIFAEVEKSEWSHEFQCPACYQKEEQEIENRKLVNKIKNMAKKLINKSTNELPSDIIDEDYMEFNKETPKWTSQYISERDGKHD</sequence>
<dbReference type="Proteomes" id="UP000830326">
    <property type="component" value="Plasmid unnamed1"/>
</dbReference>
<geneLocation type="plasmid" evidence="1 2">
    <name>unnamed1</name>
</geneLocation>
<evidence type="ECO:0000313" key="1">
    <source>
        <dbReference type="EMBL" id="UOR14100.1"/>
    </source>
</evidence>